<keyword evidence="1" id="KW-1185">Reference proteome</keyword>
<dbReference type="Proteomes" id="UP000095282">
    <property type="component" value="Unplaced"/>
</dbReference>
<reference evidence="2" key="1">
    <citation type="submission" date="2016-11" db="UniProtKB">
        <authorList>
            <consortium name="WormBaseParasite"/>
        </authorList>
    </citation>
    <scope>IDENTIFICATION</scope>
</reference>
<evidence type="ECO:0000313" key="2">
    <source>
        <dbReference type="WBParaSite" id="Csp11.Scaffold629.g10452.t1"/>
    </source>
</evidence>
<organism evidence="1 2">
    <name type="scientific">Caenorhabditis tropicalis</name>
    <dbReference type="NCBI Taxonomy" id="1561998"/>
    <lineage>
        <taxon>Eukaryota</taxon>
        <taxon>Metazoa</taxon>
        <taxon>Ecdysozoa</taxon>
        <taxon>Nematoda</taxon>
        <taxon>Chromadorea</taxon>
        <taxon>Rhabditida</taxon>
        <taxon>Rhabditina</taxon>
        <taxon>Rhabditomorpha</taxon>
        <taxon>Rhabditoidea</taxon>
        <taxon>Rhabditidae</taxon>
        <taxon>Peloderinae</taxon>
        <taxon>Caenorhabditis</taxon>
    </lineage>
</organism>
<accession>A0A1I7TPD6</accession>
<dbReference type="AlphaFoldDB" id="A0A1I7TPD6"/>
<name>A0A1I7TPD6_9PELO</name>
<protein>
    <submittedName>
        <fullName evidence="2">Ovule protein</fullName>
    </submittedName>
</protein>
<dbReference type="WBParaSite" id="Csp11.Scaffold629.g10452.t1">
    <property type="protein sequence ID" value="Csp11.Scaffold629.g10452.t1"/>
    <property type="gene ID" value="Csp11.Scaffold629.g10452"/>
</dbReference>
<sequence length="76" mass="8730">MFYDHFLQDVKYVEGISSSESEGEETAVEVIQKILSSMISKKMVQRNEFRSNDTSVNPLAGNVLFFYALRYVDVLD</sequence>
<evidence type="ECO:0000313" key="1">
    <source>
        <dbReference type="Proteomes" id="UP000095282"/>
    </source>
</evidence>
<proteinExistence type="predicted"/>